<feature type="transmembrane region" description="Helical" evidence="10">
    <location>
        <begin position="114"/>
        <end position="136"/>
    </location>
</feature>
<dbReference type="SUPFAM" id="SSF161093">
    <property type="entry name" value="MgtE membrane domain-like"/>
    <property type="match status" value="2"/>
</dbReference>
<keyword evidence="3" id="KW-0813">Transport</keyword>
<protein>
    <recommendedName>
        <fullName evidence="11">SLC41A/MgtE integral membrane domain-containing protein</fullName>
    </recommendedName>
</protein>
<dbReference type="Gene3D" id="1.10.357.20">
    <property type="entry name" value="SLC41 divalent cation transporters, integral membrane domain"/>
    <property type="match status" value="2"/>
</dbReference>
<dbReference type="AlphaFoldDB" id="A0A381QLT0"/>
<evidence type="ECO:0000256" key="8">
    <source>
        <dbReference type="ARBA" id="ARBA00023136"/>
    </source>
</evidence>
<feature type="transmembrane region" description="Helical" evidence="10">
    <location>
        <begin position="330"/>
        <end position="355"/>
    </location>
</feature>
<dbReference type="InterPro" id="IPR036739">
    <property type="entry name" value="SLC41_membr_dom_sf"/>
</dbReference>
<accession>A0A381QLT0</accession>
<feature type="transmembrane region" description="Helical" evidence="10">
    <location>
        <begin position="191"/>
        <end position="213"/>
    </location>
</feature>
<keyword evidence="6 10" id="KW-1133">Transmembrane helix</keyword>
<feature type="domain" description="SLC41A/MgtE integral membrane" evidence="11">
    <location>
        <begin position="289"/>
        <end position="420"/>
    </location>
</feature>
<dbReference type="GO" id="GO:0016020">
    <property type="term" value="C:membrane"/>
    <property type="evidence" value="ECO:0007669"/>
    <property type="project" value="UniProtKB-SubCell"/>
</dbReference>
<name>A0A381QLT0_9ZZZZ</name>
<evidence type="ECO:0000259" key="11">
    <source>
        <dbReference type="Pfam" id="PF01769"/>
    </source>
</evidence>
<feature type="transmembrane region" description="Helical" evidence="10">
    <location>
        <begin position="404"/>
        <end position="427"/>
    </location>
</feature>
<evidence type="ECO:0000256" key="2">
    <source>
        <dbReference type="ARBA" id="ARBA00009749"/>
    </source>
</evidence>
<dbReference type="Pfam" id="PF01769">
    <property type="entry name" value="MgtE"/>
    <property type="match status" value="2"/>
</dbReference>
<gene>
    <name evidence="12" type="ORF">METZ01_LOCUS31811</name>
</gene>
<reference evidence="12" key="1">
    <citation type="submission" date="2018-05" db="EMBL/GenBank/DDBJ databases">
        <authorList>
            <person name="Lanie J.A."/>
            <person name="Ng W.-L."/>
            <person name="Kazmierczak K.M."/>
            <person name="Andrzejewski T.M."/>
            <person name="Davidsen T.M."/>
            <person name="Wayne K.J."/>
            <person name="Tettelin H."/>
            <person name="Glass J.I."/>
            <person name="Rusch D."/>
            <person name="Podicherti R."/>
            <person name="Tsui H.-C.T."/>
            <person name="Winkler M.E."/>
        </authorList>
    </citation>
    <scope>NUCLEOTIDE SEQUENCE</scope>
</reference>
<feature type="domain" description="SLC41A/MgtE integral membrane" evidence="11">
    <location>
        <begin position="78"/>
        <end position="210"/>
    </location>
</feature>
<feature type="transmembrane region" description="Helical" evidence="10">
    <location>
        <begin position="284"/>
        <end position="303"/>
    </location>
</feature>
<evidence type="ECO:0000256" key="7">
    <source>
        <dbReference type="ARBA" id="ARBA00023065"/>
    </source>
</evidence>
<evidence type="ECO:0000313" key="12">
    <source>
        <dbReference type="EMBL" id="SUZ78957.1"/>
    </source>
</evidence>
<evidence type="ECO:0000256" key="4">
    <source>
        <dbReference type="ARBA" id="ARBA00022692"/>
    </source>
</evidence>
<evidence type="ECO:0000256" key="3">
    <source>
        <dbReference type="ARBA" id="ARBA00022448"/>
    </source>
</evidence>
<organism evidence="12">
    <name type="scientific">marine metagenome</name>
    <dbReference type="NCBI Taxonomy" id="408172"/>
    <lineage>
        <taxon>unclassified sequences</taxon>
        <taxon>metagenomes</taxon>
        <taxon>ecological metagenomes</taxon>
    </lineage>
</organism>
<evidence type="ECO:0000256" key="1">
    <source>
        <dbReference type="ARBA" id="ARBA00004141"/>
    </source>
</evidence>
<comment type="subcellular location">
    <subcellularLocation>
        <location evidence="1">Membrane</location>
        <topology evidence="1">Multi-pass membrane protein</topology>
    </subcellularLocation>
</comment>
<dbReference type="InterPro" id="IPR045349">
    <property type="entry name" value="SLC41A1-3"/>
</dbReference>
<keyword evidence="7" id="KW-0406">Ion transport</keyword>
<keyword evidence="4 10" id="KW-0812">Transmembrane</keyword>
<dbReference type="PANTHER" id="PTHR16228:SF7">
    <property type="entry name" value="SLC41A_MGTE INTEGRAL MEMBRANE DOMAIN-CONTAINING PROTEIN"/>
    <property type="match status" value="1"/>
</dbReference>
<dbReference type="PANTHER" id="PTHR16228">
    <property type="entry name" value="DIVALENT CATION TRANSPORTER SOLUTE CARRIER FAMILY 41"/>
    <property type="match status" value="1"/>
</dbReference>
<evidence type="ECO:0000256" key="9">
    <source>
        <dbReference type="SAM" id="MobiDB-lite"/>
    </source>
</evidence>
<proteinExistence type="inferred from homology"/>
<comment type="similarity">
    <text evidence="2">Belongs to the SLC41A transporter family.</text>
</comment>
<evidence type="ECO:0000256" key="6">
    <source>
        <dbReference type="ARBA" id="ARBA00022989"/>
    </source>
</evidence>
<feature type="transmembrane region" description="Helical" evidence="10">
    <location>
        <begin position="367"/>
        <end position="392"/>
    </location>
</feature>
<evidence type="ECO:0000256" key="5">
    <source>
        <dbReference type="ARBA" id="ARBA00022842"/>
    </source>
</evidence>
<dbReference type="InterPro" id="IPR006667">
    <property type="entry name" value="SLC41_membr_dom"/>
</dbReference>
<feature type="transmembrane region" description="Helical" evidence="10">
    <location>
        <begin position="156"/>
        <end position="179"/>
    </location>
</feature>
<dbReference type="EMBL" id="UINC01001372">
    <property type="protein sequence ID" value="SUZ78957.1"/>
    <property type="molecule type" value="Genomic_DNA"/>
</dbReference>
<feature type="transmembrane region" description="Helical" evidence="10">
    <location>
        <begin position="74"/>
        <end position="93"/>
    </location>
</feature>
<keyword evidence="8 10" id="KW-0472">Membrane</keyword>
<feature type="transmembrane region" description="Helical" evidence="10">
    <location>
        <begin position="219"/>
        <end position="238"/>
    </location>
</feature>
<evidence type="ECO:0000256" key="10">
    <source>
        <dbReference type="SAM" id="Phobius"/>
    </source>
</evidence>
<feature type="region of interest" description="Disordered" evidence="9">
    <location>
        <begin position="1"/>
        <end position="20"/>
    </location>
</feature>
<feature type="transmembrane region" description="Helical" evidence="10">
    <location>
        <begin position="250"/>
        <end position="272"/>
    </location>
</feature>
<keyword evidence="5" id="KW-0460">Magnesium</keyword>
<dbReference type="GO" id="GO:0008324">
    <property type="term" value="F:monoatomic cation transmembrane transporter activity"/>
    <property type="evidence" value="ECO:0007669"/>
    <property type="project" value="InterPro"/>
</dbReference>
<feature type="transmembrane region" description="Helical" evidence="10">
    <location>
        <begin position="44"/>
        <end position="68"/>
    </location>
</feature>
<sequence length="428" mass="44051">MSSLPKPLRHPGRIRKEGSSFRVRRSARVRDLLGPDSVGIRQSLVALAFSSLTAVVAGGFLAAMTGTLQRHPGLLVLVPAAIGMRGNIFGALGSRLATSIHAGTFRMSRRPDAFVAQNVLASGVLSLVTAVILAVLTKILSPVFGLDSVVAVADLVVLSAVGALLSFLVLIAVTLGLAARSAERGWDLDDVNAPLVSAVGDVVTLPALFVASFLLEIDILTTTLASLLVLLSVLSLWWSRRSLLTVMRQVLAESLPILLTTGILLVIAGVVIEHELATFAANRAVLVLVPACLAAAGAIGGILSGRLSTKFHLGVIEPTAMPGRPARRDLAAGLGLALPVLIVNGLLAQFASVLFGFESPGLASLLWISVIGGSIATVLAGAIGYYGTALAVRVGVDPDTYGMPLVTSSVDLGGAAALVLTIGWLGLS</sequence>